<organism evidence="1 2">
    <name type="scientific">Inconstantimicrobium mannanitabidum</name>
    <dbReference type="NCBI Taxonomy" id="1604901"/>
    <lineage>
        <taxon>Bacteria</taxon>
        <taxon>Bacillati</taxon>
        <taxon>Bacillota</taxon>
        <taxon>Clostridia</taxon>
        <taxon>Eubacteriales</taxon>
        <taxon>Clostridiaceae</taxon>
        <taxon>Inconstantimicrobium</taxon>
    </lineage>
</organism>
<dbReference type="EMBL" id="BROD01000001">
    <property type="protein sequence ID" value="GKX64969.1"/>
    <property type="molecule type" value="Genomic_DNA"/>
</dbReference>
<reference evidence="1" key="1">
    <citation type="journal article" date="2025" name="Int. J. Syst. Evol. Microbiol.">
        <title>Inconstantimicrobium mannanitabidum sp. nov., a novel member of the family Clostridiaceae isolated from anoxic soil under the treatment of reductive soil disinfestation.</title>
        <authorList>
            <person name="Ueki A."/>
            <person name="Tonouchi A."/>
            <person name="Honma S."/>
            <person name="Kaku N."/>
            <person name="Ueki K."/>
        </authorList>
    </citation>
    <scope>NUCLEOTIDE SEQUENCE</scope>
    <source>
        <strain evidence="1">TW13</strain>
    </source>
</reference>
<sequence length="191" mass="20894">MKKNNTNTMVKIGVFTAVAVVLMYFSFPLPIFPAFLRFDFSDMPALIGSFALGPVAGVLIELLKNVINVVIKGSYSMLIGEFANFAVGAVWVFTAGYIYKKNKTKKMAVMSLLVSVVVMSVFGSLLNYFVLLPMYTKAFHMEFGNLAVYASTVMLPFNLLKGAITSIVTFPLYKAVSVALKLEAPAKKIMG</sequence>
<accession>A0ACB5R7I6</accession>
<protein>
    <submittedName>
        <fullName evidence="1">Riboflavin transporter</fullName>
    </submittedName>
</protein>
<comment type="caution">
    <text evidence="1">The sequence shown here is derived from an EMBL/GenBank/DDBJ whole genome shotgun (WGS) entry which is preliminary data.</text>
</comment>
<proteinExistence type="predicted"/>
<dbReference type="Proteomes" id="UP001058074">
    <property type="component" value="Unassembled WGS sequence"/>
</dbReference>
<name>A0ACB5R7I6_9CLOT</name>
<keyword evidence="2" id="KW-1185">Reference proteome</keyword>
<gene>
    <name evidence="1" type="ORF">rsdtw13_02270</name>
</gene>
<evidence type="ECO:0000313" key="2">
    <source>
        <dbReference type="Proteomes" id="UP001058074"/>
    </source>
</evidence>
<evidence type="ECO:0000313" key="1">
    <source>
        <dbReference type="EMBL" id="GKX64969.1"/>
    </source>
</evidence>